<organism evidence="1 2">
    <name type="scientific">Smallanthus sonchifolius</name>
    <dbReference type="NCBI Taxonomy" id="185202"/>
    <lineage>
        <taxon>Eukaryota</taxon>
        <taxon>Viridiplantae</taxon>
        <taxon>Streptophyta</taxon>
        <taxon>Embryophyta</taxon>
        <taxon>Tracheophyta</taxon>
        <taxon>Spermatophyta</taxon>
        <taxon>Magnoliopsida</taxon>
        <taxon>eudicotyledons</taxon>
        <taxon>Gunneridae</taxon>
        <taxon>Pentapetalae</taxon>
        <taxon>asterids</taxon>
        <taxon>campanulids</taxon>
        <taxon>Asterales</taxon>
        <taxon>Asteraceae</taxon>
        <taxon>Asteroideae</taxon>
        <taxon>Heliantheae alliance</taxon>
        <taxon>Millerieae</taxon>
        <taxon>Smallanthus</taxon>
    </lineage>
</organism>
<reference evidence="2" key="1">
    <citation type="journal article" date="2022" name="Mol. Ecol. Resour.">
        <title>The genomes of chicory, endive, great burdock and yacon provide insights into Asteraceae palaeo-polyploidization history and plant inulin production.</title>
        <authorList>
            <person name="Fan W."/>
            <person name="Wang S."/>
            <person name="Wang H."/>
            <person name="Wang A."/>
            <person name="Jiang F."/>
            <person name="Liu H."/>
            <person name="Zhao H."/>
            <person name="Xu D."/>
            <person name="Zhang Y."/>
        </authorList>
    </citation>
    <scope>NUCLEOTIDE SEQUENCE [LARGE SCALE GENOMIC DNA]</scope>
    <source>
        <strain evidence="2">cv. Yunnan</strain>
    </source>
</reference>
<accession>A0ACB9JX22</accession>
<sequence>MEPSSSSLSSVTFFLVSSSSTSVFDSKIMLAADEHLYGADLDLFNKNAFLGSDSGINLSSQAPITPFSLHSLPVTVATKIRKKTLLLSELESHRLLHPTKSTLPCQSSSDVSISLTPPVITSSSGVHIPLSEPFIEIDDVDEFTPEFIHRNRSIFRQLKAQQDHERCLQEVQTKLRFTPGSRSGGPLVNMGSTPPTTNGGYRGLTSCPDGTPNTQLDGLRFGKSHGHTG</sequence>
<keyword evidence="2" id="KW-1185">Reference proteome</keyword>
<proteinExistence type="predicted"/>
<dbReference type="Proteomes" id="UP001056120">
    <property type="component" value="Linkage Group LG02"/>
</dbReference>
<gene>
    <name evidence="1" type="ORF">L1987_06041</name>
</gene>
<evidence type="ECO:0000313" key="2">
    <source>
        <dbReference type="Proteomes" id="UP001056120"/>
    </source>
</evidence>
<dbReference type="EMBL" id="CM042019">
    <property type="protein sequence ID" value="KAI3824578.1"/>
    <property type="molecule type" value="Genomic_DNA"/>
</dbReference>
<comment type="caution">
    <text evidence="1">The sequence shown here is derived from an EMBL/GenBank/DDBJ whole genome shotgun (WGS) entry which is preliminary data.</text>
</comment>
<protein>
    <submittedName>
        <fullName evidence="1">Uncharacterized protein</fullName>
    </submittedName>
</protein>
<reference evidence="1 2" key="2">
    <citation type="journal article" date="2022" name="Mol. Ecol. Resour.">
        <title>The genomes of chicory, endive, great burdock and yacon provide insights into Asteraceae paleo-polyploidization history and plant inulin production.</title>
        <authorList>
            <person name="Fan W."/>
            <person name="Wang S."/>
            <person name="Wang H."/>
            <person name="Wang A."/>
            <person name="Jiang F."/>
            <person name="Liu H."/>
            <person name="Zhao H."/>
            <person name="Xu D."/>
            <person name="Zhang Y."/>
        </authorList>
    </citation>
    <scope>NUCLEOTIDE SEQUENCE [LARGE SCALE GENOMIC DNA]</scope>
    <source>
        <strain evidence="2">cv. Yunnan</strain>
        <tissue evidence="1">Leaves</tissue>
    </source>
</reference>
<name>A0ACB9JX22_9ASTR</name>
<evidence type="ECO:0000313" key="1">
    <source>
        <dbReference type="EMBL" id="KAI3824578.1"/>
    </source>
</evidence>